<evidence type="ECO:0000313" key="1">
    <source>
        <dbReference type="EMBL" id="ETN99679.1"/>
    </source>
</evidence>
<name>X6LG19_RETFI</name>
<protein>
    <submittedName>
        <fullName evidence="1">Uncharacterized protein</fullName>
    </submittedName>
</protein>
<comment type="caution">
    <text evidence="1">The sequence shown here is derived from an EMBL/GenBank/DDBJ whole genome shotgun (WGS) entry which is preliminary data.</text>
</comment>
<dbReference type="Proteomes" id="UP000023152">
    <property type="component" value="Unassembled WGS sequence"/>
</dbReference>
<dbReference type="AlphaFoldDB" id="X6LG19"/>
<reference evidence="1 2" key="1">
    <citation type="journal article" date="2013" name="Curr. Biol.">
        <title>The Genome of the Foraminiferan Reticulomyxa filosa.</title>
        <authorList>
            <person name="Glockner G."/>
            <person name="Hulsmann N."/>
            <person name="Schleicher M."/>
            <person name="Noegel A.A."/>
            <person name="Eichinger L."/>
            <person name="Gallinger C."/>
            <person name="Pawlowski J."/>
            <person name="Sierra R."/>
            <person name="Euteneuer U."/>
            <person name="Pillet L."/>
            <person name="Moustafa A."/>
            <person name="Platzer M."/>
            <person name="Groth M."/>
            <person name="Szafranski K."/>
            <person name="Schliwa M."/>
        </authorList>
    </citation>
    <scope>NUCLEOTIDE SEQUENCE [LARGE SCALE GENOMIC DNA]</scope>
</reference>
<keyword evidence="2" id="KW-1185">Reference proteome</keyword>
<accession>X6LG19</accession>
<dbReference type="EMBL" id="ASPP01043263">
    <property type="protein sequence ID" value="ETN99679.1"/>
    <property type="molecule type" value="Genomic_DNA"/>
</dbReference>
<organism evidence="1 2">
    <name type="scientific">Reticulomyxa filosa</name>
    <dbReference type="NCBI Taxonomy" id="46433"/>
    <lineage>
        <taxon>Eukaryota</taxon>
        <taxon>Sar</taxon>
        <taxon>Rhizaria</taxon>
        <taxon>Retaria</taxon>
        <taxon>Foraminifera</taxon>
        <taxon>Monothalamids</taxon>
        <taxon>Reticulomyxidae</taxon>
        <taxon>Reticulomyxa</taxon>
    </lineage>
</organism>
<sequence length="540" mass="60376">MTYSSVKELVIPLTFSNVANTFVGLTQDLQIAFQKTQKHKKKKNVKDEGYGKLLYAGYESKNYGETDEIVCRITDELLTIECNGTVYNEKVWQSGLTLDNSTNSLTLYAMLEMDPIYAIDDGDWSNTDPNEYLMNVQVYSYVYNGSSNVITEPVYELTAGEIVHSQLTNTKSTTPGQGQGKYFLYEHQMWMNNTFSCDIEFNIAPDNHAYHVTTYLSQNESYPGSNSNSFHLVFNDTFVQVIQLPNIVSNISFHLGIFPANAAAKNASNVPFSIVVTETCYNSDGKVILFPIILHDGETLTQEGITTGHNKYYVFSAVGSEQQQELVFSLLPLYGIAEMYISSTSNGSDVRLFNQYPLNSESAMWSTRYTDAAPLIQIEDTDPQKCQNSSACWYLITISCLEEDGQVGTGKCGYLLMGADAGDVRTLHTNVPFTDILRVNETHFYQYPLASSTDTVTIVVTPLDWNDNDGKDVDLYVSKYFFDPTVVSSTNVSILAHVTANNRIVVNNLQSQNIKTLFIAARGRNDGTPKFCSELIHLQQ</sequence>
<gene>
    <name evidence="1" type="ORF">RFI_37791</name>
</gene>
<proteinExistence type="predicted"/>
<evidence type="ECO:0000313" key="2">
    <source>
        <dbReference type="Proteomes" id="UP000023152"/>
    </source>
</evidence>